<feature type="transmembrane region" description="Helical" evidence="1">
    <location>
        <begin position="12"/>
        <end position="30"/>
    </location>
</feature>
<evidence type="ECO:0000313" key="2">
    <source>
        <dbReference type="EMBL" id="SNR30840.1"/>
    </source>
</evidence>
<organism evidence="2 3">
    <name type="scientific">Actinoplanes regularis</name>
    <dbReference type="NCBI Taxonomy" id="52697"/>
    <lineage>
        <taxon>Bacteria</taxon>
        <taxon>Bacillati</taxon>
        <taxon>Actinomycetota</taxon>
        <taxon>Actinomycetes</taxon>
        <taxon>Micromonosporales</taxon>
        <taxon>Micromonosporaceae</taxon>
        <taxon>Actinoplanes</taxon>
    </lineage>
</organism>
<evidence type="ECO:0000313" key="3">
    <source>
        <dbReference type="Proteomes" id="UP000198415"/>
    </source>
</evidence>
<sequence length="176" mass="18831">MNVERSSLPAVARVMTGWLLFGAGLLNLATGVDGTVYVVFHVTVTLGGVVLLTLHRIRPGRTEYAVATLVTVAGFGFGLPPVTTRCCLAGYPERHGFPFPFLGTGDGMHADLRYLGADLVFWACAGLVALAGTRAVERRLPERRVPVELAGYLGWHGESHAYAAQHRTDENVGGLT</sequence>
<feature type="transmembrane region" description="Helical" evidence="1">
    <location>
        <begin position="36"/>
        <end position="54"/>
    </location>
</feature>
<dbReference type="Proteomes" id="UP000198415">
    <property type="component" value="Unassembled WGS sequence"/>
</dbReference>
<keyword evidence="1" id="KW-0812">Transmembrane</keyword>
<keyword evidence="1" id="KW-0472">Membrane</keyword>
<accession>A0A238V8U7</accession>
<feature type="transmembrane region" description="Helical" evidence="1">
    <location>
        <begin position="66"/>
        <end position="92"/>
    </location>
</feature>
<dbReference type="OrthoDB" id="3295336at2"/>
<gene>
    <name evidence="2" type="ORF">SAMN06264365_101880</name>
</gene>
<keyword evidence="3" id="KW-1185">Reference proteome</keyword>
<name>A0A238V8U7_9ACTN</name>
<dbReference type="AlphaFoldDB" id="A0A238V8U7"/>
<protein>
    <submittedName>
        <fullName evidence="2">Uncharacterized protein</fullName>
    </submittedName>
</protein>
<proteinExistence type="predicted"/>
<reference evidence="2 3" key="1">
    <citation type="submission" date="2017-06" db="EMBL/GenBank/DDBJ databases">
        <authorList>
            <person name="Kim H.J."/>
            <person name="Triplett B.A."/>
        </authorList>
    </citation>
    <scope>NUCLEOTIDE SEQUENCE [LARGE SCALE GENOMIC DNA]</scope>
    <source>
        <strain evidence="2 3">DSM 43151</strain>
    </source>
</reference>
<dbReference type="RefSeq" id="WP_089291597.1">
    <property type="nucleotide sequence ID" value="NZ_BOMU01000004.1"/>
</dbReference>
<feature type="transmembrane region" description="Helical" evidence="1">
    <location>
        <begin position="112"/>
        <end position="133"/>
    </location>
</feature>
<keyword evidence="1" id="KW-1133">Transmembrane helix</keyword>
<evidence type="ECO:0000256" key="1">
    <source>
        <dbReference type="SAM" id="Phobius"/>
    </source>
</evidence>
<dbReference type="EMBL" id="FZNR01000001">
    <property type="protein sequence ID" value="SNR30840.1"/>
    <property type="molecule type" value="Genomic_DNA"/>
</dbReference>